<organism evidence="3 4">
    <name type="scientific">Rhipicephalus microplus</name>
    <name type="common">Cattle tick</name>
    <name type="synonym">Boophilus microplus</name>
    <dbReference type="NCBI Taxonomy" id="6941"/>
    <lineage>
        <taxon>Eukaryota</taxon>
        <taxon>Metazoa</taxon>
        <taxon>Ecdysozoa</taxon>
        <taxon>Arthropoda</taxon>
        <taxon>Chelicerata</taxon>
        <taxon>Arachnida</taxon>
        <taxon>Acari</taxon>
        <taxon>Parasitiformes</taxon>
        <taxon>Ixodida</taxon>
        <taxon>Ixodoidea</taxon>
        <taxon>Ixodidae</taxon>
        <taxon>Rhipicephalinae</taxon>
        <taxon>Rhipicephalus</taxon>
        <taxon>Boophilus</taxon>
    </lineage>
</organism>
<feature type="compositionally biased region" description="Acidic residues" evidence="1">
    <location>
        <begin position="127"/>
        <end position="141"/>
    </location>
</feature>
<keyword evidence="2" id="KW-0472">Membrane</keyword>
<keyword evidence="2" id="KW-1133">Transmembrane helix</keyword>
<evidence type="ECO:0000313" key="3">
    <source>
        <dbReference type="EMBL" id="KAH8020321.1"/>
    </source>
</evidence>
<gene>
    <name evidence="3" type="ORF">HPB51_000638</name>
</gene>
<reference evidence="3" key="1">
    <citation type="journal article" date="2020" name="Cell">
        <title>Large-Scale Comparative Analyses of Tick Genomes Elucidate Their Genetic Diversity and Vector Capacities.</title>
        <authorList>
            <consortium name="Tick Genome and Microbiome Consortium (TIGMIC)"/>
            <person name="Jia N."/>
            <person name="Wang J."/>
            <person name="Shi W."/>
            <person name="Du L."/>
            <person name="Sun Y."/>
            <person name="Zhan W."/>
            <person name="Jiang J.F."/>
            <person name="Wang Q."/>
            <person name="Zhang B."/>
            <person name="Ji P."/>
            <person name="Bell-Sakyi L."/>
            <person name="Cui X.M."/>
            <person name="Yuan T.T."/>
            <person name="Jiang B.G."/>
            <person name="Yang W.F."/>
            <person name="Lam T.T."/>
            <person name="Chang Q.C."/>
            <person name="Ding S.J."/>
            <person name="Wang X.J."/>
            <person name="Zhu J.G."/>
            <person name="Ruan X.D."/>
            <person name="Zhao L."/>
            <person name="Wei J.T."/>
            <person name="Ye R.Z."/>
            <person name="Que T.C."/>
            <person name="Du C.H."/>
            <person name="Zhou Y.H."/>
            <person name="Cheng J.X."/>
            <person name="Dai P.F."/>
            <person name="Guo W.B."/>
            <person name="Han X.H."/>
            <person name="Huang E.J."/>
            <person name="Li L.F."/>
            <person name="Wei W."/>
            <person name="Gao Y.C."/>
            <person name="Liu J.Z."/>
            <person name="Shao H.Z."/>
            <person name="Wang X."/>
            <person name="Wang C.C."/>
            <person name="Yang T.C."/>
            <person name="Huo Q.B."/>
            <person name="Li W."/>
            <person name="Chen H.Y."/>
            <person name="Chen S.E."/>
            <person name="Zhou L.G."/>
            <person name="Ni X.B."/>
            <person name="Tian J.H."/>
            <person name="Sheng Y."/>
            <person name="Liu T."/>
            <person name="Pan Y.S."/>
            <person name="Xia L.Y."/>
            <person name="Li J."/>
            <person name="Zhao F."/>
            <person name="Cao W.C."/>
        </authorList>
    </citation>
    <scope>NUCLEOTIDE SEQUENCE</scope>
    <source>
        <strain evidence="3">Rmic-2018</strain>
    </source>
</reference>
<feature type="transmembrane region" description="Helical" evidence="2">
    <location>
        <begin position="167"/>
        <end position="189"/>
    </location>
</feature>
<protein>
    <submittedName>
        <fullName evidence="3">Uncharacterized protein</fullName>
    </submittedName>
</protein>
<sequence length="555" mass="61489">MDGWGDKELPVDQFLRNGVASVPVALVPSNDGVIKMKNPKVIQSELKAATTHYHTITEVRQFGKGGIVCFSPDQLCVKDLLKCSMFATNPDTSRFHGQSPIVGMCQCEGATTTTTTARWHVMSLEDLESSDDPVSESEDSDSSSRSSSVEQVERLYYMHDDSDDKRCVQAAVIVTFVSCLSIVLLLIFLDSVDARLPQNSTYRHHANSSFRTIVRPRYSPGERPEKFIICTLGGNAVERRMYPPNGLCNWIIYTHVGYDAQNRSLAPTGSGNWLSWAYFLQLKSYYVTTRLAPSLDWKNLTGLQKQQARELNQTLSALRMAGLAMLNVHIGVHEVAVLAQLFATLASANPGMFLALGASFERLNDQTAPSACADNVAGPPEHGYGEHGSHRLTFRGARLFMAQPALRYANPAVLARCLSIAVGALVFHLPPGERPQLGARCTHWSLERLETVCRLASVRANVHAHAMYGQTQRTFFSYESAVDIWSKVFPTLQSMVWDELPTCLAVYALDLDSFPGQCLMEQERPNRLIFVVYDVIKLLKSDSASESRNDSIVIA</sequence>
<keyword evidence="2" id="KW-0812">Transmembrane</keyword>
<evidence type="ECO:0000256" key="2">
    <source>
        <dbReference type="SAM" id="Phobius"/>
    </source>
</evidence>
<comment type="caution">
    <text evidence="3">The sequence shown here is derived from an EMBL/GenBank/DDBJ whole genome shotgun (WGS) entry which is preliminary data.</text>
</comment>
<dbReference type="EMBL" id="JABSTU010000009">
    <property type="protein sequence ID" value="KAH8020321.1"/>
    <property type="molecule type" value="Genomic_DNA"/>
</dbReference>
<feature type="region of interest" description="Disordered" evidence="1">
    <location>
        <begin position="127"/>
        <end position="148"/>
    </location>
</feature>
<dbReference type="Proteomes" id="UP000821866">
    <property type="component" value="Chromosome 7"/>
</dbReference>
<evidence type="ECO:0000313" key="4">
    <source>
        <dbReference type="Proteomes" id="UP000821866"/>
    </source>
</evidence>
<reference evidence="3" key="2">
    <citation type="submission" date="2021-09" db="EMBL/GenBank/DDBJ databases">
        <authorList>
            <person name="Jia N."/>
            <person name="Wang J."/>
            <person name="Shi W."/>
            <person name="Du L."/>
            <person name="Sun Y."/>
            <person name="Zhan W."/>
            <person name="Jiang J."/>
            <person name="Wang Q."/>
            <person name="Zhang B."/>
            <person name="Ji P."/>
            <person name="Sakyi L.B."/>
            <person name="Cui X."/>
            <person name="Yuan T."/>
            <person name="Jiang B."/>
            <person name="Yang W."/>
            <person name="Lam T.T.-Y."/>
            <person name="Chang Q."/>
            <person name="Ding S."/>
            <person name="Wang X."/>
            <person name="Zhu J."/>
            <person name="Ruan X."/>
            <person name="Zhao L."/>
            <person name="Wei J."/>
            <person name="Que T."/>
            <person name="Du C."/>
            <person name="Cheng J."/>
            <person name="Dai P."/>
            <person name="Han X."/>
            <person name="Huang E."/>
            <person name="Gao Y."/>
            <person name="Liu J."/>
            <person name="Shao H."/>
            <person name="Ye R."/>
            <person name="Li L."/>
            <person name="Wei W."/>
            <person name="Wang X."/>
            <person name="Wang C."/>
            <person name="Huo Q."/>
            <person name="Li W."/>
            <person name="Guo W."/>
            <person name="Chen H."/>
            <person name="Chen S."/>
            <person name="Zhou L."/>
            <person name="Zhou L."/>
            <person name="Ni X."/>
            <person name="Tian J."/>
            <person name="Zhou Y."/>
            <person name="Sheng Y."/>
            <person name="Liu T."/>
            <person name="Pan Y."/>
            <person name="Xia L."/>
            <person name="Li J."/>
            <person name="Zhao F."/>
            <person name="Cao W."/>
        </authorList>
    </citation>
    <scope>NUCLEOTIDE SEQUENCE</scope>
    <source>
        <strain evidence="3">Rmic-2018</strain>
        <tissue evidence="3">Larvae</tissue>
    </source>
</reference>
<name>A0A9J6DEE1_RHIMP</name>
<dbReference type="AlphaFoldDB" id="A0A9J6DEE1"/>
<keyword evidence="4" id="KW-1185">Reference proteome</keyword>
<accession>A0A9J6DEE1</accession>
<dbReference type="VEuPathDB" id="VectorBase:LOC119173905"/>
<proteinExistence type="predicted"/>
<evidence type="ECO:0000256" key="1">
    <source>
        <dbReference type="SAM" id="MobiDB-lite"/>
    </source>
</evidence>